<dbReference type="AlphaFoldDB" id="A0AAD4XA69"/>
<evidence type="ECO:0000313" key="1">
    <source>
        <dbReference type="EMBL" id="KAI3874969.1"/>
    </source>
</evidence>
<proteinExistence type="predicted"/>
<dbReference type="Proteomes" id="UP001202328">
    <property type="component" value="Unassembled WGS sequence"/>
</dbReference>
<evidence type="ECO:0000313" key="2">
    <source>
        <dbReference type="Proteomes" id="UP001202328"/>
    </source>
</evidence>
<comment type="caution">
    <text evidence="1">The sequence shown here is derived from an EMBL/GenBank/DDBJ whole genome shotgun (WGS) entry which is preliminary data.</text>
</comment>
<organism evidence="1 2">
    <name type="scientific">Papaver atlanticum</name>
    <dbReference type="NCBI Taxonomy" id="357466"/>
    <lineage>
        <taxon>Eukaryota</taxon>
        <taxon>Viridiplantae</taxon>
        <taxon>Streptophyta</taxon>
        <taxon>Embryophyta</taxon>
        <taxon>Tracheophyta</taxon>
        <taxon>Spermatophyta</taxon>
        <taxon>Magnoliopsida</taxon>
        <taxon>Ranunculales</taxon>
        <taxon>Papaveraceae</taxon>
        <taxon>Papaveroideae</taxon>
        <taxon>Papaver</taxon>
    </lineage>
</organism>
<sequence>MQHLAFARSHKQSSGKYLATLDAPNNPGLYEHGQRPIKLYLDTTSCKQPSNAKDRSSPVQERASFLLCCSFKVLARLPYVCSNWVYRFQTSTDFSGGSEFKALSIKHGHSYHHLNCRRNLHIRECIQAHA</sequence>
<accession>A0AAD4XA69</accession>
<name>A0AAD4XA69_9MAGN</name>
<dbReference type="EMBL" id="JAJJMB010012638">
    <property type="protein sequence ID" value="KAI3874969.1"/>
    <property type="molecule type" value="Genomic_DNA"/>
</dbReference>
<keyword evidence="2" id="KW-1185">Reference proteome</keyword>
<reference evidence="1" key="1">
    <citation type="submission" date="2022-04" db="EMBL/GenBank/DDBJ databases">
        <title>A functionally conserved STORR gene fusion in Papaver species that diverged 16.8 million years ago.</title>
        <authorList>
            <person name="Catania T."/>
        </authorList>
    </citation>
    <scope>NUCLEOTIDE SEQUENCE</scope>
    <source>
        <strain evidence="1">S-188037</strain>
    </source>
</reference>
<gene>
    <name evidence="1" type="ORF">MKW98_019542</name>
</gene>
<protein>
    <submittedName>
        <fullName evidence="1">Uncharacterized protein</fullName>
    </submittedName>
</protein>